<dbReference type="InterPro" id="IPR036514">
    <property type="entry name" value="SGNH_hydro_sf"/>
</dbReference>
<feature type="disulfide bond" evidence="2">
    <location>
        <begin position="65"/>
        <end position="90"/>
    </location>
</feature>
<dbReference type="PANTHER" id="PTHR37981">
    <property type="entry name" value="LIPASE 2"/>
    <property type="match status" value="1"/>
</dbReference>
<sequence>MPRHYRSVMGTREQGHRRPAAVAASVLALTVSSALPSVAAPDEVTYDALGDSYASGAGSGPLGACGQSEAAYPERLDARKKISLDDDNTCAGATVQTMLETQLVGLDDAELVTVTIGGNNIGWSQAIGACLAYDEETCEWAVGQSTWAITNVLPPLLDTAYAAVHASAPEAHVVVTGYPRLFSPEFGDYAVTGTPLVATVSEQQLLNAGADQLNAVIAAKAAEHGFQYVDVTEKFSGHGVNAPDAWITGAQDMVPFHPTAAGQDAYAAAVTSQLDPRSLR</sequence>
<feature type="disulfide bond" evidence="2">
    <location>
        <begin position="130"/>
        <end position="138"/>
    </location>
</feature>
<dbReference type="Pfam" id="PF13472">
    <property type="entry name" value="Lipase_GDSL_2"/>
    <property type="match status" value="1"/>
</dbReference>
<dbReference type="SUPFAM" id="SSF52266">
    <property type="entry name" value="SGNH hydrolase"/>
    <property type="match status" value="1"/>
</dbReference>
<feature type="signal peptide" evidence="3">
    <location>
        <begin position="1"/>
        <end position="39"/>
    </location>
</feature>
<evidence type="ECO:0000256" key="1">
    <source>
        <dbReference type="PIRSR" id="PIRSR637460-1"/>
    </source>
</evidence>
<evidence type="ECO:0000259" key="4">
    <source>
        <dbReference type="Pfam" id="PF13472"/>
    </source>
</evidence>
<feature type="active site" description="Nucleophile" evidence="1">
    <location>
        <position position="52"/>
    </location>
</feature>
<dbReference type="GO" id="GO:0019433">
    <property type="term" value="P:triglyceride catabolic process"/>
    <property type="evidence" value="ECO:0007669"/>
    <property type="project" value="TreeGrafter"/>
</dbReference>
<gene>
    <name evidence="5" type="ORF">GCM10011366_07140</name>
</gene>
<evidence type="ECO:0000256" key="2">
    <source>
        <dbReference type="PIRSR" id="PIRSR637460-2"/>
    </source>
</evidence>
<dbReference type="Proteomes" id="UP000605670">
    <property type="component" value="Unassembled WGS sequence"/>
</dbReference>
<organism evidence="5 6">
    <name type="scientific">Ornithinimicrobium tianjinense</name>
    <dbReference type="NCBI Taxonomy" id="1195761"/>
    <lineage>
        <taxon>Bacteria</taxon>
        <taxon>Bacillati</taxon>
        <taxon>Actinomycetota</taxon>
        <taxon>Actinomycetes</taxon>
        <taxon>Micrococcales</taxon>
        <taxon>Ornithinimicrobiaceae</taxon>
        <taxon>Ornithinimicrobium</taxon>
    </lineage>
</organism>
<keyword evidence="6" id="KW-1185">Reference proteome</keyword>
<dbReference type="GO" id="GO:0004806">
    <property type="term" value="F:triacylglycerol lipase activity"/>
    <property type="evidence" value="ECO:0007669"/>
    <property type="project" value="TreeGrafter"/>
</dbReference>
<protein>
    <submittedName>
        <fullName evidence="5">Lipase 1</fullName>
    </submittedName>
</protein>
<feature type="active site" evidence="1">
    <location>
        <position position="257"/>
    </location>
</feature>
<evidence type="ECO:0000256" key="3">
    <source>
        <dbReference type="SAM" id="SignalP"/>
    </source>
</evidence>
<accession>A0A917BGA5</accession>
<dbReference type="Gene3D" id="3.40.50.1110">
    <property type="entry name" value="SGNH hydrolase"/>
    <property type="match status" value="1"/>
</dbReference>
<proteinExistence type="predicted"/>
<reference evidence="5" key="1">
    <citation type="journal article" date="2014" name="Int. J. Syst. Evol. Microbiol.">
        <title>Complete genome sequence of Corynebacterium casei LMG S-19264T (=DSM 44701T), isolated from a smear-ripened cheese.</title>
        <authorList>
            <consortium name="US DOE Joint Genome Institute (JGI-PGF)"/>
            <person name="Walter F."/>
            <person name="Albersmeier A."/>
            <person name="Kalinowski J."/>
            <person name="Ruckert C."/>
        </authorList>
    </citation>
    <scope>NUCLEOTIDE SEQUENCE</scope>
    <source>
        <strain evidence="5">CGMCC 1.12160</strain>
    </source>
</reference>
<dbReference type="EMBL" id="BMEM01000001">
    <property type="protein sequence ID" value="GGF41964.1"/>
    <property type="molecule type" value="Genomic_DNA"/>
</dbReference>
<comment type="caution">
    <text evidence="5">The sequence shown here is derived from an EMBL/GenBank/DDBJ whole genome shotgun (WGS) entry which is preliminary data.</text>
</comment>
<feature type="domain" description="SGNH hydrolase-type esterase" evidence="4">
    <location>
        <begin position="48"/>
        <end position="264"/>
    </location>
</feature>
<name>A0A917BGA5_9MICO</name>
<keyword evidence="2" id="KW-1015">Disulfide bond</keyword>
<evidence type="ECO:0000313" key="5">
    <source>
        <dbReference type="EMBL" id="GGF41964.1"/>
    </source>
</evidence>
<dbReference type="CDD" id="cd01823">
    <property type="entry name" value="SEST_like"/>
    <property type="match status" value="1"/>
</dbReference>
<reference evidence="5" key="2">
    <citation type="submission" date="2020-09" db="EMBL/GenBank/DDBJ databases">
        <authorList>
            <person name="Sun Q."/>
            <person name="Zhou Y."/>
        </authorList>
    </citation>
    <scope>NUCLEOTIDE SEQUENCE</scope>
    <source>
        <strain evidence="5">CGMCC 1.12160</strain>
    </source>
</reference>
<dbReference type="PANTHER" id="PTHR37981:SF1">
    <property type="entry name" value="SGNH HYDROLASE-TYPE ESTERASE DOMAIN-CONTAINING PROTEIN"/>
    <property type="match status" value="1"/>
</dbReference>
<evidence type="ECO:0000313" key="6">
    <source>
        <dbReference type="Proteomes" id="UP000605670"/>
    </source>
</evidence>
<dbReference type="AlphaFoldDB" id="A0A917BGA5"/>
<keyword evidence="3" id="KW-0732">Signal</keyword>
<dbReference type="InterPro" id="IPR037460">
    <property type="entry name" value="SEST-like"/>
</dbReference>
<dbReference type="InterPro" id="IPR013830">
    <property type="entry name" value="SGNH_hydro"/>
</dbReference>
<feature type="chain" id="PRO_5038124247" evidence="3">
    <location>
        <begin position="40"/>
        <end position="280"/>
    </location>
</feature>